<feature type="domain" description="Aminotransferase class I/classII large" evidence="3">
    <location>
        <begin position="56"/>
        <end position="385"/>
    </location>
</feature>
<dbReference type="InterPro" id="IPR004839">
    <property type="entry name" value="Aminotransferase_I/II_large"/>
</dbReference>
<proteinExistence type="inferred from homology"/>
<comment type="caution">
    <text evidence="4">The sequence shown here is derived from an EMBL/GenBank/DDBJ whole genome shotgun (WGS) entry which is preliminary data.</text>
</comment>
<accession>A0A8H6KNL7</accession>
<name>A0A8H6KNL7_9PEZI</name>
<dbReference type="AlphaFoldDB" id="A0A8H6KNL7"/>
<protein>
    <submittedName>
        <fullName evidence="4">Aspartate aminotransferase</fullName>
    </submittedName>
</protein>
<dbReference type="GO" id="GO:0008483">
    <property type="term" value="F:transaminase activity"/>
    <property type="evidence" value="ECO:0007669"/>
    <property type="project" value="UniProtKB-KW"/>
</dbReference>
<dbReference type="Proteomes" id="UP000639643">
    <property type="component" value="Unassembled WGS sequence"/>
</dbReference>
<keyword evidence="2" id="KW-0663">Pyridoxal phosphate</keyword>
<organism evidence="4 5">
    <name type="scientific">Colletotrichum musicola</name>
    <dbReference type="NCBI Taxonomy" id="2175873"/>
    <lineage>
        <taxon>Eukaryota</taxon>
        <taxon>Fungi</taxon>
        <taxon>Dikarya</taxon>
        <taxon>Ascomycota</taxon>
        <taxon>Pezizomycotina</taxon>
        <taxon>Sordariomycetes</taxon>
        <taxon>Hypocreomycetidae</taxon>
        <taxon>Glomerellales</taxon>
        <taxon>Glomerellaceae</taxon>
        <taxon>Colletotrichum</taxon>
        <taxon>Colletotrichum orchidearum species complex</taxon>
    </lineage>
</organism>
<gene>
    <name evidence="4" type="ORF">CMUS01_06228</name>
</gene>
<evidence type="ECO:0000259" key="3">
    <source>
        <dbReference type="Pfam" id="PF00155"/>
    </source>
</evidence>
<evidence type="ECO:0000313" key="4">
    <source>
        <dbReference type="EMBL" id="KAF6834203.1"/>
    </source>
</evidence>
<evidence type="ECO:0000256" key="1">
    <source>
        <dbReference type="ARBA" id="ARBA00007441"/>
    </source>
</evidence>
<dbReference type="PROSITE" id="PS00105">
    <property type="entry name" value="AA_TRANSFER_CLASS_1"/>
    <property type="match status" value="1"/>
</dbReference>
<dbReference type="SUPFAM" id="SSF53383">
    <property type="entry name" value="PLP-dependent transferases"/>
    <property type="match status" value="1"/>
</dbReference>
<dbReference type="Gene3D" id="3.90.1150.10">
    <property type="entry name" value="Aspartate Aminotransferase, domain 1"/>
    <property type="match status" value="1"/>
</dbReference>
<dbReference type="InterPro" id="IPR004838">
    <property type="entry name" value="NHTrfase_class1_PyrdxlP-BS"/>
</dbReference>
<dbReference type="InterPro" id="IPR015424">
    <property type="entry name" value="PyrdxlP-dep_Trfase"/>
</dbReference>
<dbReference type="CDD" id="cd00609">
    <property type="entry name" value="AAT_like"/>
    <property type="match status" value="1"/>
</dbReference>
<reference evidence="4" key="1">
    <citation type="journal article" date="2020" name="Phytopathology">
        <title>Genome Sequence Resources of Colletotrichum truncatum, C. plurivorum, C. musicola, and C. sojae: Four Species Pathogenic to Soybean (Glycine max).</title>
        <authorList>
            <person name="Rogerio F."/>
            <person name="Boufleur T.R."/>
            <person name="Ciampi-Guillardi M."/>
            <person name="Sukno S.A."/>
            <person name="Thon M.R."/>
            <person name="Massola Junior N.S."/>
            <person name="Baroncelli R."/>
        </authorList>
    </citation>
    <scope>NUCLEOTIDE SEQUENCE</scope>
    <source>
        <strain evidence="4">LFN0074</strain>
    </source>
</reference>
<dbReference type="Pfam" id="PF00155">
    <property type="entry name" value="Aminotran_1_2"/>
    <property type="match status" value="1"/>
</dbReference>
<dbReference type="Gene3D" id="3.40.640.10">
    <property type="entry name" value="Type I PLP-dependent aspartate aminotransferase-like (Major domain)"/>
    <property type="match status" value="1"/>
</dbReference>
<dbReference type="OrthoDB" id="7042322at2759"/>
<dbReference type="PANTHER" id="PTHR43510">
    <property type="entry name" value="AMINOTRANSFERASE FUNCTION, HYPOTHETICAL (EUROFUNG)"/>
    <property type="match status" value="1"/>
</dbReference>
<evidence type="ECO:0000313" key="5">
    <source>
        <dbReference type="Proteomes" id="UP000639643"/>
    </source>
</evidence>
<comment type="similarity">
    <text evidence="1">Belongs to the class-I pyridoxal-phosphate-dependent aminotransferase family.</text>
</comment>
<evidence type="ECO:0000256" key="2">
    <source>
        <dbReference type="ARBA" id="ARBA00022898"/>
    </source>
</evidence>
<dbReference type="InterPro" id="IPR015421">
    <property type="entry name" value="PyrdxlP-dep_Trfase_major"/>
</dbReference>
<keyword evidence="4" id="KW-0808">Transferase</keyword>
<dbReference type="EMBL" id="WIGM01000200">
    <property type="protein sequence ID" value="KAF6834203.1"/>
    <property type="molecule type" value="Genomic_DNA"/>
</dbReference>
<sequence>MLKDISEFKIDQIARSYASKTKIALHGSYPSALSLNNLIRLSDGKPNPVDPDTPLSYAPSLGSKELRQRLAEIHSTPEAPLTENHVVITPGSIMANYLVLATTLGPGDHAICQFPTYGQLYLLPRHLGVEVDLWVMKEENSWIPDIGELEKLIQPNTKAIILNNPNNPTGATLAGDTLEKIRSLAKQHDLTLIGDEVFRPLFHTPSPSPPSVVSLGYRKSVSTGSVSKAYSLPGIRIGWIISPDSDIITQVTNARDYTTLSVSRADDSIAAFALSPAVLPRLIERNLEICALNLRSLESLISRNPEQCDWTRPTGACTAFVRLRDSERKLVDDLGFSQRLVEETGISVIPGDSCFGEEGVVGFRSYIRISLGQQPSLFAEALEKIEVLIRSL</sequence>
<dbReference type="GO" id="GO:0030170">
    <property type="term" value="F:pyridoxal phosphate binding"/>
    <property type="evidence" value="ECO:0007669"/>
    <property type="project" value="InterPro"/>
</dbReference>
<dbReference type="InterPro" id="IPR015422">
    <property type="entry name" value="PyrdxlP-dep_Trfase_small"/>
</dbReference>
<keyword evidence="4" id="KW-0032">Aminotransferase</keyword>
<keyword evidence="5" id="KW-1185">Reference proteome</keyword>
<dbReference type="PANTHER" id="PTHR43510:SF1">
    <property type="entry name" value="AMINOTRANSFERASE FUNCTION, HYPOTHETICAL (EUROFUNG)"/>
    <property type="match status" value="1"/>
</dbReference>